<reference evidence="2 3" key="1">
    <citation type="submission" date="2020-08" db="EMBL/GenBank/DDBJ databases">
        <title>Genomic Encyclopedia of Type Strains, Phase IV (KMG-IV): sequencing the most valuable type-strain genomes for metagenomic binning, comparative biology and taxonomic classification.</title>
        <authorList>
            <person name="Goeker M."/>
        </authorList>
    </citation>
    <scope>NUCLEOTIDE SEQUENCE [LARGE SCALE GENOMIC DNA]</scope>
    <source>
        <strain evidence="2 3">DSM 19512</strain>
    </source>
</reference>
<organism evidence="2 3">
    <name type="scientific">Sphingomonas pseudosanguinis</name>
    <dbReference type="NCBI Taxonomy" id="413712"/>
    <lineage>
        <taxon>Bacteria</taxon>
        <taxon>Pseudomonadati</taxon>
        <taxon>Pseudomonadota</taxon>
        <taxon>Alphaproteobacteria</taxon>
        <taxon>Sphingomonadales</taxon>
        <taxon>Sphingomonadaceae</taxon>
        <taxon>Sphingomonas</taxon>
    </lineage>
</organism>
<dbReference type="InterPro" id="IPR036046">
    <property type="entry name" value="Acylphosphatase-like_dom_sf"/>
</dbReference>
<accession>A0A7W6AHS7</accession>
<dbReference type="GO" id="GO:0071949">
    <property type="term" value="F:FAD binding"/>
    <property type="evidence" value="ECO:0007669"/>
    <property type="project" value="InterPro"/>
</dbReference>
<dbReference type="Pfam" id="PF04940">
    <property type="entry name" value="BLUF"/>
    <property type="match status" value="1"/>
</dbReference>
<evidence type="ECO:0000313" key="2">
    <source>
        <dbReference type="EMBL" id="MBB3880781.1"/>
    </source>
</evidence>
<proteinExistence type="predicted"/>
<evidence type="ECO:0000313" key="3">
    <source>
        <dbReference type="Proteomes" id="UP000538670"/>
    </source>
</evidence>
<gene>
    <name evidence="2" type="ORF">GGR48_003231</name>
</gene>
<sequence length="133" mass="14795">MIRQLVYISSVKGDPGAINPDAILHVSRRNNARSGVTGLLYYDGRRFLQALEGEVEAVERLYRHIATDPRHHALVILSDRMVVAREFGNWAMGHARDGEDRAVLIGRIGRLAAKASPAVRATFESFAGLKRLF</sequence>
<evidence type="ECO:0000259" key="1">
    <source>
        <dbReference type="PROSITE" id="PS50925"/>
    </source>
</evidence>
<dbReference type="SUPFAM" id="SSF54975">
    <property type="entry name" value="Acylphosphatase/BLUF domain-like"/>
    <property type="match status" value="1"/>
</dbReference>
<name>A0A7W6AHS7_9SPHN</name>
<dbReference type="Gene3D" id="3.30.70.100">
    <property type="match status" value="1"/>
</dbReference>
<dbReference type="Proteomes" id="UP000538670">
    <property type="component" value="Unassembled WGS sequence"/>
</dbReference>
<dbReference type="PROSITE" id="PS50925">
    <property type="entry name" value="BLUF"/>
    <property type="match status" value="1"/>
</dbReference>
<dbReference type="RefSeq" id="WP_221211555.1">
    <property type="nucleotide sequence ID" value="NZ_JACIDH010000021.1"/>
</dbReference>
<comment type="caution">
    <text evidence="2">The sequence shown here is derived from an EMBL/GenBank/DDBJ whole genome shotgun (WGS) entry which is preliminary data.</text>
</comment>
<keyword evidence="3" id="KW-1185">Reference proteome</keyword>
<dbReference type="GO" id="GO:0009882">
    <property type="term" value="F:blue light photoreceptor activity"/>
    <property type="evidence" value="ECO:0007669"/>
    <property type="project" value="InterPro"/>
</dbReference>
<dbReference type="AlphaFoldDB" id="A0A7W6AHS7"/>
<dbReference type="SMART" id="SM01034">
    <property type="entry name" value="BLUF"/>
    <property type="match status" value="1"/>
</dbReference>
<protein>
    <recommendedName>
        <fullName evidence="1">BLUF domain-containing protein</fullName>
    </recommendedName>
</protein>
<dbReference type="EMBL" id="JACIDH010000021">
    <property type="protein sequence ID" value="MBB3880781.1"/>
    <property type="molecule type" value="Genomic_DNA"/>
</dbReference>
<dbReference type="InterPro" id="IPR007024">
    <property type="entry name" value="BLUF_domain"/>
</dbReference>
<feature type="domain" description="BLUF" evidence="1">
    <location>
        <begin position="2"/>
        <end position="93"/>
    </location>
</feature>